<keyword evidence="1" id="KW-0597">Phosphoprotein</keyword>
<protein>
    <submittedName>
        <fullName evidence="3">Two-component system, chemotaxis family, response regulator CheY</fullName>
    </submittedName>
</protein>
<dbReference type="GO" id="GO:0000160">
    <property type="term" value="P:phosphorelay signal transduction system"/>
    <property type="evidence" value="ECO:0007669"/>
    <property type="project" value="InterPro"/>
</dbReference>
<evidence type="ECO:0000259" key="2">
    <source>
        <dbReference type="PROSITE" id="PS50110"/>
    </source>
</evidence>
<proteinExistence type="predicted"/>
<name>A0A1M6X5N0_9BACT</name>
<dbReference type="PROSITE" id="PS50110">
    <property type="entry name" value="RESPONSE_REGULATORY"/>
    <property type="match status" value="1"/>
</dbReference>
<dbReference type="SUPFAM" id="SSF52172">
    <property type="entry name" value="CheY-like"/>
    <property type="match status" value="1"/>
</dbReference>
<reference evidence="4" key="1">
    <citation type="submission" date="2016-11" db="EMBL/GenBank/DDBJ databases">
        <authorList>
            <person name="Varghese N."/>
            <person name="Submissions S."/>
        </authorList>
    </citation>
    <scope>NUCLEOTIDE SEQUENCE [LARGE SCALE GENOMIC DNA]</scope>
    <source>
        <strain evidence="4">DSM 22212</strain>
    </source>
</reference>
<evidence type="ECO:0000313" key="3">
    <source>
        <dbReference type="EMBL" id="SHL01248.1"/>
    </source>
</evidence>
<evidence type="ECO:0000256" key="1">
    <source>
        <dbReference type="PROSITE-ProRule" id="PRU00169"/>
    </source>
</evidence>
<dbReference type="EMBL" id="FRAU01000010">
    <property type="protein sequence ID" value="SHL01248.1"/>
    <property type="molecule type" value="Genomic_DNA"/>
</dbReference>
<dbReference type="SMART" id="SM00448">
    <property type="entry name" value="REC"/>
    <property type="match status" value="1"/>
</dbReference>
<keyword evidence="4" id="KW-1185">Reference proteome</keyword>
<dbReference type="Pfam" id="PF00072">
    <property type="entry name" value="Response_reg"/>
    <property type="match status" value="1"/>
</dbReference>
<accession>A0A1M6X5N0</accession>
<dbReference type="STRING" id="633813.SAMN04488087_2512"/>
<dbReference type="CDD" id="cd19923">
    <property type="entry name" value="REC_CheY_CheY3"/>
    <property type="match status" value="1"/>
</dbReference>
<dbReference type="AlphaFoldDB" id="A0A1M6X5N0"/>
<dbReference type="Gene3D" id="3.40.50.2300">
    <property type="match status" value="1"/>
</dbReference>
<organism evidence="3 4">
    <name type="scientific">Rhodothermus profundi</name>
    <dbReference type="NCBI Taxonomy" id="633813"/>
    <lineage>
        <taxon>Bacteria</taxon>
        <taxon>Pseudomonadati</taxon>
        <taxon>Rhodothermota</taxon>
        <taxon>Rhodothermia</taxon>
        <taxon>Rhodothermales</taxon>
        <taxon>Rhodothermaceae</taxon>
        <taxon>Rhodothermus</taxon>
    </lineage>
</organism>
<evidence type="ECO:0000313" key="4">
    <source>
        <dbReference type="Proteomes" id="UP000185812"/>
    </source>
</evidence>
<dbReference type="PANTHER" id="PTHR43228:SF1">
    <property type="entry name" value="TWO-COMPONENT RESPONSE REGULATOR ARR22"/>
    <property type="match status" value="1"/>
</dbReference>
<feature type="domain" description="Response regulatory" evidence="2">
    <location>
        <begin position="6"/>
        <end position="123"/>
    </location>
</feature>
<dbReference type="PANTHER" id="PTHR43228">
    <property type="entry name" value="TWO-COMPONENT RESPONSE REGULATOR"/>
    <property type="match status" value="1"/>
</dbReference>
<dbReference type="Proteomes" id="UP000185812">
    <property type="component" value="Unassembled WGS sequence"/>
</dbReference>
<feature type="modified residue" description="4-aspartylphosphate" evidence="1">
    <location>
        <position position="56"/>
    </location>
</feature>
<dbReference type="InterPro" id="IPR001789">
    <property type="entry name" value="Sig_transdc_resp-reg_receiver"/>
</dbReference>
<gene>
    <name evidence="3" type="ORF">SAMN04488087_2512</name>
</gene>
<dbReference type="InterPro" id="IPR011006">
    <property type="entry name" value="CheY-like_superfamily"/>
</dbReference>
<dbReference type="InterPro" id="IPR052048">
    <property type="entry name" value="ST_Response_Regulator"/>
</dbReference>
<sequence length="126" mass="14117">MSEAMTFLVVDDSPTMRRIVCNALREIGYTDVVEASDGADALEKLEQGSIDFVITDWNMPNMNGLELTKAIRSHARFGNLPILMVTTRGMKEDVIAAMQARVNNYIVKPFTPEVLREKINLILKTS</sequence>